<dbReference type="PIRSF" id="PIRSF000495">
    <property type="entry name" value="Amidotransf_hisH"/>
    <property type="match status" value="1"/>
</dbReference>
<dbReference type="Gene3D" id="3.40.50.880">
    <property type="match status" value="1"/>
</dbReference>
<dbReference type="GO" id="GO:0000105">
    <property type="term" value="P:L-histidine biosynthetic process"/>
    <property type="evidence" value="ECO:0007669"/>
    <property type="project" value="UniProtKB-UniRule"/>
</dbReference>
<evidence type="ECO:0000256" key="1">
    <source>
        <dbReference type="ARBA" id="ARBA00004496"/>
    </source>
</evidence>
<dbReference type="GO" id="GO:0005737">
    <property type="term" value="C:cytoplasm"/>
    <property type="evidence" value="ECO:0007669"/>
    <property type="project" value="UniProtKB-SubCell"/>
</dbReference>
<evidence type="ECO:0000256" key="6">
    <source>
        <dbReference type="ARBA" id="ARBA00022801"/>
    </source>
</evidence>
<dbReference type="InterPro" id="IPR017926">
    <property type="entry name" value="GATASE"/>
</dbReference>
<evidence type="ECO:0000259" key="14">
    <source>
        <dbReference type="Pfam" id="PF00117"/>
    </source>
</evidence>
<proteinExistence type="inferred from homology"/>
<dbReference type="AlphaFoldDB" id="A0A3G2R619"/>
<sequence length="203" mass="22593">MIGIIDYGMGNLMSVQKAFEKLGFKAKLLKNLQDLKDINAMVLPGVGAFEDAIDSLKSLGWIEVINDVVKSGMPFLGICLGMQLLFEESFEGGHHEGLGLIKGSVRRFEPKQKNLKVPHMGWNSVKKTGDSRLLANIPDNTDFYFVHSYYCDPKEDATIGTTDYDNVFTSCVEKDNVFGVQFHPEKSSRFGLEILKNFGEMAG</sequence>
<dbReference type="PANTHER" id="PTHR42701">
    <property type="entry name" value="IMIDAZOLE GLYCEROL PHOSPHATE SYNTHASE SUBUNIT HISH"/>
    <property type="match status" value="1"/>
</dbReference>
<feature type="active site" description="Nucleophile" evidence="12 13">
    <location>
        <position position="79"/>
    </location>
</feature>
<feature type="active site" evidence="12 13">
    <location>
        <position position="183"/>
    </location>
</feature>
<dbReference type="EC" id="3.5.1.2" evidence="12"/>
<dbReference type="InterPro" id="IPR010139">
    <property type="entry name" value="Imidazole-glycPsynth_HisH"/>
</dbReference>
<dbReference type="KEGG" id="bacg:D2962_09880"/>
<evidence type="ECO:0000256" key="13">
    <source>
        <dbReference type="PIRSR" id="PIRSR000495-1"/>
    </source>
</evidence>
<feature type="domain" description="Glutamine amidotransferase" evidence="14">
    <location>
        <begin position="4"/>
        <end position="198"/>
    </location>
</feature>
<dbReference type="Proteomes" id="UP000280960">
    <property type="component" value="Chromosome"/>
</dbReference>
<evidence type="ECO:0000256" key="3">
    <source>
        <dbReference type="ARBA" id="ARBA00011152"/>
    </source>
</evidence>
<evidence type="ECO:0000256" key="5">
    <source>
        <dbReference type="ARBA" id="ARBA00022605"/>
    </source>
</evidence>
<dbReference type="PROSITE" id="PS51273">
    <property type="entry name" value="GATASE_TYPE_1"/>
    <property type="match status" value="1"/>
</dbReference>
<dbReference type="PANTHER" id="PTHR42701:SF1">
    <property type="entry name" value="IMIDAZOLE GLYCEROL PHOSPHATE SYNTHASE SUBUNIT HISH"/>
    <property type="match status" value="1"/>
</dbReference>
<dbReference type="RefSeq" id="WP_120767391.1">
    <property type="nucleotide sequence ID" value="NZ_CP033169.1"/>
</dbReference>
<evidence type="ECO:0000256" key="10">
    <source>
        <dbReference type="ARBA" id="ARBA00047838"/>
    </source>
</evidence>
<dbReference type="GO" id="GO:0004359">
    <property type="term" value="F:glutaminase activity"/>
    <property type="evidence" value="ECO:0007669"/>
    <property type="project" value="UniProtKB-EC"/>
</dbReference>
<comment type="catalytic activity">
    <reaction evidence="11 12">
        <text>L-glutamine + H2O = L-glutamate + NH4(+)</text>
        <dbReference type="Rhea" id="RHEA:15889"/>
        <dbReference type="ChEBI" id="CHEBI:15377"/>
        <dbReference type="ChEBI" id="CHEBI:28938"/>
        <dbReference type="ChEBI" id="CHEBI:29985"/>
        <dbReference type="ChEBI" id="CHEBI:58359"/>
        <dbReference type="EC" id="3.5.1.2"/>
    </reaction>
</comment>
<comment type="subcellular location">
    <subcellularLocation>
        <location evidence="1 12">Cytoplasm</location>
    </subcellularLocation>
</comment>
<feature type="active site" evidence="12 13">
    <location>
        <position position="185"/>
    </location>
</feature>
<evidence type="ECO:0000256" key="4">
    <source>
        <dbReference type="ARBA" id="ARBA00022490"/>
    </source>
</evidence>
<protein>
    <recommendedName>
        <fullName evidence="12">Imidazole glycerol phosphate synthase subunit HisH</fullName>
        <ecNumber evidence="12">4.3.2.10</ecNumber>
    </recommendedName>
    <alternativeName>
        <fullName evidence="12">IGP synthase glutaminase subunit</fullName>
        <ecNumber evidence="12">3.5.1.2</ecNumber>
    </alternativeName>
    <alternativeName>
        <fullName evidence="12">IGP synthase subunit HisH</fullName>
    </alternativeName>
    <alternativeName>
        <fullName evidence="12">ImGP synthase subunit HisH</fullName>
        <shortName evidence="12">IGPS subunit HisH</shortName>
    </alternativeName>
</protein>
<keyword evidence="9 12" id="KW-0456">Lyase</keyword>
<dbReference type="EC" id="4.3.2.10" evidence="12"/>
<dbReference type="Pfam" id="PF00117">
    <property type="entry name" value="GATase"/>
    <property type="match status" value="1"/>
</dbReference>
<comment type="function">
    <text evidence="12">IGPS catalyzes the conversion of PRFAR and glutamine to IGP, AICAR and glutamate. The HisH subunit catalyzes the hydrolysis of glutamine to glutamate and ammonia as part of the synthesis of IGP and AICAR. The resulting ammonia molecule is channeled to the active site of HisF.</text>
</comment>
<keyword evidence="6 12" id="KW-0378">Hydrolase</keyword>
<dbReference type="NCBIfam" id="TIGR01855">
    <property type="entry name" value="IMP_synth_hisH"/>
    <property type="match status" value="1"/>
</dbReference>
<evidence type="ECO:0000256" key="7">
    <source>
        <dbReference type="ARBA" id="ARBA00022962"/>
    </source>
</evidence>
<comment type="pathway">
    <text evidence="2 12">Amino-acid biosynthesis; L-histidine biosynthesis; L-histidine from 5-phospho-alpha-D-ribose 1-diphosphate: step 5/9.</text>
</comment>
<evidence type="ECO:0000256" key="8">
    <source>
        <dbReference type="ARBA" id="ARBA00023102"/>
    </source>
</evidence>
<accession>A0A3G2R619</accession>
<dbReference type="GO" id="GO:0016829">
    <property type="term" value="F:lyase activity"/>
    <property type="evidence" value="ECO:0007669"/>
    <property type="project" value="UniProtKB-KW"/>
</dbReference>
<gene>
    <name evidence="12 15" type="primary">hisH</name>
    <name evidence="15" type="ORF">D2962_09880</name>
</gene>
<keyword evidence="8 12" id="KW-0368">Histidine biosynthesis</keyword>
<dbReference type="GO" id="GO:0000107">
    <property type="term" value="F:imidazoleglycerol-phosphate synthase activity"/>
    <property type="evidence" value="ECO:0007669"/>
    <property type="project" value="UniProtKB-UniRule"/>
</dbReference>
<organism evidence="15 16">
    <name type="scientific">Biomaibacter acetigenes</name>
    <dbReference type="NCBI Taxonomy" id="2316383"/>
    <lineage>
        <taxon>Bacteria</taxon>
        <taxon>Bacillati</taxon>
        <taxon>Bacillota</taxon>
        <taxon>Clostridia</taxon>
        <taxon>Thermosediminibacterales</taxon>
        <taxon>Tepidanaerobacteraceae</taxon>
        <taxon>Biomaibacter</taxon>
    </lineage>
</organism>
<keyword evidence="5 12" id="KW-0028">Amino-acid biosynthesis</keyword>
<evidence type="ECO:0000256" key="12">
    <source>
        <dbReference type="HAMAP-Rule" id="MF_00278"/>
    </source>
</evidence>
<comment type="catalytic activity">
    <reaction evidence="10 12">
        <text>5-[(5-phospho-1-deoxy-D-ribulos-1-ylimino)methylamino]-1-(5-phospho-beta-D-ribosyl)imidazole-4-carboxamide + L-glutamine = D-erythro-1-(imidazol-4-yl)glycerol 3-phosphate + 5-amino-1-(5-phospho-beta-D-ribosyl)imidazole-4-carboxamide + L-glutamate + H(+)</text>
        <dbReference type="Rhea" id="RHEA:24793"/>
        <dbReference type="ChEBI" id="CHEBI:15378"/>
        <dbReference type="ChEBI" id="CHEBI:29985"/>
        <dbReference type="ChEBI" id="CHEBI:58278"/>
        <dbReference type="ChEBI" id="CHEBI:58359"/>
        <dbReference type="ChEBI" id="CHEBI:58475"/>
        <dbReference type="ChEBI" id="CHEBI:58525"/>
        <dbReference type="EC" id="4.3.2.10"/>
    </reaction>
</comment>
<reference evidence="15 16" key="1">
    <citation type="submission" date="2018-10" db="EMBL/GenBank/DDBJ databases">
        <authorList>
            <person name="Zhang X."/>
        </authorList>
    </citation>
    <scope>NUCLEOTIDE SEQUENCE [LARGE SCALE GENOMIC DNA]</scope>
    <source>
        <strain evidence="15 16">SK-G1</strain>
    </source>
</reference>
<evidence type="ECO:0000256" key="9">
    <source>
        <dbReference type="ARBA" id="ARBA00023239"/>
    </source>
</evidence>
<evidence type="ECO:0000313" key="15">
    <source>
        <dbReference type="EMBL" id="AYO30882.1"/>
    </source>
</evidence>
<dbReference type="EMBL" id="CP033169">
    <property type="protein sequence ID" value="AYO30882.1"/>
    <property type="molecule type" value="Genomic_DNA"/>
</dbReference>
<dbReference type="SUPFAM" id="SSF52317">
    <property type="entry name" value="Class I glutamine amidotransferase-like"/>
    <property type="match status" value="1"/>
</dbReference>
<comment type="subunit">
    <text evidence="3 12">Heterodimer of HisH and HisF.</text>
</comment>
<keyword evidence="7 12" id="KW-0315">Glutamine amidotransferase</keyword>
<keyword evidence="16" id="KW-1185">Reference proteome</keyword>
<evidence type="ECO:0000313" key="16">
    <source>
        <dbReference type="Proteomes" id="UP000280960"/>
    </source>
</evidence>
<dbReference type="FunFam" id="3.40.50.880:FF:000009">
    <property type="entry name" value="Imidazole glycerol phosphate synthase subunit HisH"/>
    <property type="match status" value="1"/>
</dbReference>
<dbReference type="UniPathway" id="UPA00031">
    <property type="reaction ID" value="UER00010"/>
</dbReference>
<evidence type="ECO:0000256" key="2">
    <source>
        <dbReference type="ARBA" id="ARBA00005091"/>
    </source>
</evidence>
<dbReference type="CDD" id="cd01748">
    <property type="entry name" value="GATase1_IGP_Synthase"/>
    <property type="match status" value="1"/>
</dbReference>
<keyword evidence="4 12" id="KW-0963">Cytoplasm</keyword>
<dbReference type="HAMAP" id="MF_00278">
    <property type="entry name" value="HisH"/>
    <property type="match status" value="1"/>
</dbReference>
<name>A0A3G2R619_9FIRM</name>
<evidence type="ECO:0000256" key="11">
    <source>
        <dbReference type="ARBA" id="ARBA00049534"/>
    </source>
</evidence>
<dbReference type="InterPro" id="IPR029062">
    <property type="entry name" value="Class_I_gatase-like"/>
</dbReference>